<dbReference type="EMBL" id="JAYMYQ010000001">
    <property type="protein sequence ID" value="KAK7362341.1"/>
    <property type="molecule type" value="Genomic_DNA"/>
</dbReference>
<dbReference type="Proteomes" id="UP001367508">
    <property type="component" value="Unassembled WGS sequence"/>
</dbReference>
<gene>
    <name evidence="2" type="ORF">VNO77_04452</name>
</gene>
<name>A0AAN9MXC9_CANGL</name>
<sequence length="210" mass="23997">MRSSPSPSEKSHTPPRKPPKATFGASLPFLSFFLLLISSPEGDQAFSRFPRTEPPLDLLLRQEPEFGAFVLHSKENDELYVEFSCMRQSGPYDLTHDYLSRGPNHDMKRTLSLGFIRLSALLVYTEDQSSHWHEIAYIEADLGVKEQTQLMTQQSIFHLLSTEWRDILVMFLILSLVDDQTVITLWESSRVLNLRGCDETAYDMTVQAIG</sequence>
<evidence type="ECO:0000313" key="3">
    <source>
        <dbReference type="Proteomes" id="UP001367508"/>
    </source>
</evidence>
<protein>
    <submittedName>
        <fullName evidence="2">Uncharacterized protein</fullName>
    </submittedName>
</protein>
<proteinExistence type="predicted"/>
<reference evidence="2 3" key="1">
    <citation type="submission" date="2024-01" db="EMBL/GenBank/DDBJ databases">
        <title>The genomes of 5 underutilized Papilionoideae crops provide insights into root nodulation and disease resistanc.</title>
        <authorList>
            <person name="Jiang F."/>
        </authorList>
    </citation>
    <scope>NUCLEOTIDE SEQUENCE [LARGE SCALE GENOMIC DNA]</scope>
    <source>
        <strain evidence="2">LVBAO_FW01</strain>
        <tissue evidence="2">Leaves</tissue>
    </source>
</reference>
<feature type="region of interest" description="Disordered" evidence="1">
    <location>
        <begin position="1"/>
        <end position="20"/>
    </location>
</feature>
<keyword evidence="3" id="KW-1185">Reference proteome</keyword>
<accession>A0AAN9MXC9</accession>
<evidence type="ECO:0000313" key="2">
    <source>
        <dbReference type="EMBL" id="KAK7362341.1"/>
    </source>
</evidence>
<dbReference type="AlphaFoldDB" id="A0AAN9MXC9"/>
<organism evidence="2 3">
    <name type="scientific">Canavalia gladiata</name>
    <name type="common">Sword bean</name>
    <name type="synonym">Dolichos gladiatus</name>
    <dbReference type="NCBI Taxonomy" id="3824"/>
    <lineage>
        <taxon>Eukaryota</taxon>
        <taxon>Viridiplantae</taxon>
        <taxon>Streptophyta</taxon>
        <taxon>Embryophyta</taxon>
        <taxon>Tracheophyta</taxon>
        <taxon>Spermatophyta</taxon>
        <taxon>Magnoliopsida</taxon>
        <taxon>eudicotyledons</taxon>
        <taxon>Gunneridae</taxon>
        <taxon>Pentapetalae</taxon>
        <taxon>rosids</taxon>
        <taxon>fabids</taxon>
        <taxon>Fabales</taxon>
        <taxon>Fabaceae</taxon>
        <taxon>Papilionoideae</taxon>
        <taxon>50 kb inversion clade</taxon>
        <taxon>NPAAA clade</taxon>
        <taxon>indigoferoid/millettioid clade</taxon>
        <taxon>Phaseoleae</taxon>
        <taxon>Canavalia</taxon>
    </lineage>
</organism>
<comment type="caution">
    <text evidence="2">The sequence shown here is derived from an EMBL/GenBank/DDBJ whole genome shotgun (WGS) entry which is preliminary data.</text>
</comment>
<evidence type="ECO:0000256" key="1">
    <source>
        <dbReference type="SAM" id="MobiDB-lite"/>
    </source>
</evidence>